<feature type="region of interest" description="Disordered" evidence="1">
    <location>
        <begin position="46"/>
        <end position="65"/>
    </location>
</feature>
<dbReference type="PANTHER" id="PTHR43649:SF17">
    <property type="entry name" value="ABC TRANSPORTER SOLUTE BINDING PROTEIN-SUGAR TRANSPORT"/>
    <property type="match status" value="1"/>
</dbReference>
<comment type="caution">
    <text evidence="4">The sequence shown here is derived from an EMBL/GenBank/DDBJ whole genome shotgun (WGS) entry which is preliminary data.</text>
</comment>
<protein>
    <recommendedName>
        <fullName evidence="7">Lipoprotein LipO</fullName>
    </recommendedName>
</protein>
<evidence type="ECO:0000256" key="2">
    <source>
        <dbReference type="SAM" id="SignalP"/>
    </source>
</evidence>
<sequence>MKDKIRKGIAVLGLMALTAAAMAGCKTGGKTPESQAVTDMPVPLETEDTTQGVQDSDTAALNNRDENNNYVGPLCEEQKELDVFFAIGGANFSGAQTFTQQLIDSNPSYQKLSENTNIKINYIVPAVGEEAAQFNLLIASGNYPDIIVGNAGISYPGGMDQAVEDGCFIDLAPYAEEYMPNYLELIKENEQSYKEATTLENRMAVAYAKYMPEFEGKELQWWGQVIRKDLLDKAGLDVPQTVEEWEKTLLAFKDMGIEVPYSMLNTTGMDQALLAAYGIEKAPVDFRNDVGIYPGEEGKLTYGAVEPGYKEYLTTMNRWYQEGLLDKEFMTRSLLSTMDTFLAMFGEGKIGACYTLDGPLPSMVMTLQNTVPGAEAVAVGYPKKVTDGSIPKVSIKELYCGNGSWFAITSNCSDPKLAMNFIDYLCSDAGVRISNFGIEGETYTLVDGEPTFTDKILNYPSGSSDGLRLNVACVFAVSDEAKYRNAQFKSKENQEWNRIWTESTEQYNTIWSLTAEEEQQVSTIMSDISTYVQEETIKAITDGAALANWDNTVRQIYSMGIEDALSIYQTGYDRYNDR</sequence>
<evidence type="ECO:0000313" key="4">
    <source>
        <dbReference type="EMBL" id="ODR55219.1"/>
    </source>
</evidence>
<dbReference type="SUPFAM" id="SSF53850">
    <property type="entry name" value="Periplasmic binding protein-like II"/>
    <property type="match status" value="1"/>
</dbReference>
<proteinExistence type="predicted"/>
<dbReference type="OrthoDB" id="2501893at2"/>
<dbReference type="PANTHER" id="PTHR43649">
    <property type="entry name" value="ARABINOSE-BINDING PROTEIN-RELATED"/>
    <property type="match status" value="1"/>
</dbReference>
<evidence type="ECO:0000256" key="1">
    <source>
        <dbReference type="SAM" id="MobiDB-lite"/>
    </source>
</evidence>
<keyword evidence="6" id="KW-1185">Reference proteome</keyword>
<dbReference type="RefSeq" id="WP_069410634.1">
    <property type="nucleotide sequence ID" value="NZ_DAWDRA010000012.1"/>
</dbReference>
<dbReference type="EMBL" id="MEHD01000036">
    <property type="protein sequence ID" value="ODR50105.1"/>
    <property type="molecule type" value="Genomic_DNA"/>
</dbReference>
<keyword evidence="2" id="KW-0732">Signal</keyword>
<accession>A0A1E3UQA0</accession>
<evidence type="ECO:0000313" key="3">
    <source>
        <dbReference type="EMBL" id="ODR50105.1"/>
    </source>
</evidence>
<dbReference type="Pfam" id="PF01547">
    <property type="entry name" value="SBP_bac_1"/>
    <property type="match status" value="1"/>
</dbReference>
<dbReference type="Proteomes" id="UP000094869">
    <property type="component" value="Unassembled WGS sequence"/>
</dbReference>
<dbReference type="Proteomes" id="UP000094271">
    <property type="component" value="Unassembled WGS sequence"/>
</dbReference>
<feature type="chain" id="PRO_5039537988" description="Lipoprotein LipO" evidence="2">
    <location>
        <begin position="24"/>
        <end position="578"/>
    </location>
</feature>
<reference evidence="4 5" key="2">
    <citation type="submission" date="2016-08" db="EMBL/GenBank/DDBJ databases">
        <authorList>
            <person name="Seilhamer J.J."/>
        </authorList>
    </citation>
    <scope>NUCLEOTIDE SEQUENCE [LARGE SCALE GENOMIC DNA]</scope>
    <source>
        <strain evidence="4 5">NML150140-1</strain>
    </source>
</reference>
<dbReference type="InterPro" id="IPR050490">
    <property type="entry name" value="Bact_solute-bd_prot1"/>
</dbReference>
<name>A0A1E3UQA0_9FIRM</name>
<feature type="signal peptide" evidence="2">
    <location>
        <begin position="1"/>
        <end position="23"/>
    </location>
</feature>
<evidence type="ECO:0000313" key="5">
    <source>
        <dbReference type="Proteomes" id="UP000094271"/>
    </source>
</evidence>
<dbReference type="InterPro" id="IPR006059">
    <property type="entry name" value="SBP"/>
</dbReference>
<feature type="compositionally biased region" description="Polar residues" evidence="1">
    <location>
        <begin position="49"/>
        <end position="61"/>
    </location>
</feature>
<evidence type="ECO:0000313" key="6">
    <source>
        <dbReference type="Proteomes" id="UP000094869"/>
    </source>
</evidence>
<dbReference type="PROSITE" id="PS51257">
    <property type="entry name" value="PROKAR_LIPOPROTEIN"/>
    <property type="match status" value="1"/>
</dbReference>
<evidence type="ECO:0008006" key="7">
    <source>
        <dbReference type="Google" id="ProtNLM"/>
    </source>
</evidence>
<dbReference type="Gene3D" id="3.40.190.10">
    <property type="entry name" value="Periplasmic binding protein-like II"/>
    <property type="match status" value="2"/>
</dbReference>
<dbReference type="AlphaFoldDB" id="A0A1E3UQA0"/>
<dbReference type="EMBL" id="MEHA01000002">
    <property type="protein sequence ID" value="ODR55219.1"/>
    <property type="molecule type" value="Genomic_DNA"/>
</dbReference>
<organism evidence="4 5">
    <name type="scientific">Eisenbergiella tayi</name>
    <dbReference type="NCBI Taxonomy" id="1432052"/>
    <lineage>
        <taxon>Bacteria</taxon>
        <taxon>Bacillati</taxon>
        <taxon>Bacillota</taxon>
        <taxon>Clostridia</taxon>
        <taxon>Lachnospirales</taxon>
        <taxon>Lachnospiraceae</taxon>
        <taxon>Eisenbergiella</taxon>
    </lineage>
</organism>
<reference evidence="3 6" key="1">
    <citation type="submission" date="2016-08" db="EMBL/GenBank/DDBJ databases">
        <title>Characterization of Isolates of Eisenbergiella tayi Derived from Blood Cultures, Using Whole Genome Sequencing.</title>
        <authorList>
            <person name="Bernier A.-M."/>
            <person name="Burdz T."/>
            <person name="Wiebe D."/>
            <person name="Bernard K."/>
        </authorList>
    </citation>
    <scope>NUCLEOTIDE SEQUENCE [LARGE SCALE GENOMIC DNA]</scope>
    <source>
        <strain evidence="3 6">NML120146</strain>
    </source>
</reference>
<gene>
    <name evidence="4" type="ORF">BEI59_04755</name>
    <name evidence="3" type="ORF">BEI63_23720</name>
</gene>